<keyword evidence="3" id="KW-1185">Reference proteome</keyword>
<dbReference type="OrthoDB" id="8780603at2"/>
<dbReference type="STRING" id="1888892.BFL28_02760"/>
<protein>
    <submittedName>
        <fullName evidence="2">Uncharacterized protein</fullName>
    </submittedName>
</protein>
<keyword evidence="1" id="KW-0812">Transmembrane</keyword>
<name>A0A1E3LU58_9SPHN</name>
<sequence>MRKNETIAIVACIFLSLAVYVGSTGLGYTIFRPLRYYDVFSLVIAWLGFAFYLWRNRVKS</sequence>
<evidence type="ECO:0000313" key="3">
    <source>
        <dbReference type="Proteomes" id="UP000094487"/>
    </source>
</evidence>
<dbReference type="EMBL" id="MDDS01000035">
    <property type="protein sequence ID" value="ODP37287.1"/>
    <property type="molecule type" value="Genomic_DNA"/>
</dbReference>
<organism evidence="2 3">
    <name type="scientific">Sphingomonas turrisvirgatae</name>
    <dbReference type="NCBI Taxonomy" id="1888892"/>
    <lineage>
        <taxon>Bacteria</taxon>
        <taxon>Pseudomonadati</taxon>
        <taxon>Pseudomonadota</taxon>
        <taxon>Alphaproteobacteria</taxon>
        <taxon>Sphingomonadales</taxon>
        <taxon>Sphingomonadaceae</taxon>
        <taxon>Sphingomonas</taxon>
    </lineage>
</organism>
<dbReference type="AlphaFoldDB" id="A0A1E3LU58"/>
<comment type="caution">
    <text evidence="2">The sequence shown here is derived from an EMBL/GenBank/DDBJ whole genome shotgun (WGS) entry which is preliminary data.</text>
</comment>
<gene>
    <name evidence="2" type="ORF">BFL28_02760</name>
</gene>
<dbReference type="Proteomes" id="UP000094487">
    <property type="component" value="Unassembled WGS sequence"/>
</dbReference>
<accession>A0A1E3LU58</accession>
<feature type="transmembrane region" description="Helical" evidence="1">
    <location>
        <begin position="36"/>
        <end position="54"/>
    </location>
</feature>
<keyword evidence="1" id="KW-1133">Transmembrane helix</keyword>
<evidence type="ECO:0000313" key="2">
    <source>
        <dbReference type="EMBL" id="ODP37287.1"/>
    </source>
</evidence>
<evidence type="ECO:0000256" key="1">
    <source>
        <dbReference type="SAM" id="Phobius"/>
    </source>
</evidence>
<feature type="transmembrane region" description="Helical" evidence="1">
    <location>
        <begin position="7"/>
        <end position="30"/>
    </location>
</feature>
<keyword evidence="1" id="KW-0472">Membrane</keyword>
<proteinExistence type="predicted"/>
<reference evidence="2 3" key="1">
    <citation type="submission" date="2016-08" db="EMBL/GenBank/DDBJ databases">
        <title>Draft genome of the agarase producing Sphingomonas sp. MCT13.</title>
        <authorList>
            <person name="D'Andrea M.M."/>
            <person name="Rossolini G.M."/>
            <person name="Thaller M.C."/>
        </authorList>
    </citation>
    <scope>NUCLEOTIDE SEQUENCE [LARGE SCALE GENOMIC DNA]</scope>
    <source>
        <strain evidence="2 3">MCT13</strain>
    </source>
</reference>